<dbReference type="FunFam" id="1.10.40.30:FF:000007">
    <property type="entry name" value="Adenylosuccinate lyase"/>
    <property type="match status" value="1"/>
</dbReference>
<dbReference type="Gene3D" id="1.20.200.10">
    <property type="entry name" value="Fumarase/aspartase (Central domain)"/>
    <property type="match status" value="1"/>
</dbReference>
<dbReference type="EC" id="4.3.2.2" evidence="4 11"/>
<gene>
    <name evidence="15" type="ORF">FIV42_00220</name>
</gene>
<dbReference type="RefSeq" id="WP_141195717.1">
    <property type="nucleotide sequence ID" value="NZ_CP041186.1"/>
</dbReference>
<dbReference type="GO" id="GO:0004018">
    <property type="term" value="F:N6-(1,2-dicarboxyethyl)AMP AMP-lyase (fumarate-forming) activity"/>
    <property type="evidence" value="ECO:0007669"/>
    <property type="project" value="UniProtKB-UniRule"/>
</dbReference>
<name>A0A4Y6PLQ9_PERCE</name>
<dbReference type="SUPFAM" id="SSF48557">
    <property type="entry name" value="L-aspartase-like"/>
    <property type="match status" value="1"/>
</dbReference>
<dbReference type="CDD" id="cd01360">
    <property type="entry name" value="Adenylsuccinate_lyase_1"/>
    <property type="match status" value="1"/>
</dbReference>
<accession>A0A5B8Y3Z3</accession>
<evidence type="ECO:0000256" key="3">
    <source>
        <dbReference type="ARBA" id="ARBA00008273"/>
    </source>
</evidence>
<comment type="similarity">
    <text evidence="3 12">Belongs to the lyase 1 family. Adenylosuccinate lyase subfamily.</text>
</comment>
<keyword evidence="6 12" id="KW-0658">Purine biosynthesis</keyword>
<dbReference type="Gene3D" id="1.10.275.10">
    <property type="entry name" value="Fumarase/aspartase (N-terminal domain)"/>
    <property type="match status" value="1"/>
</dbReference>
<dbReference type="GO" id="GO:0070626">
    <property type="term" value="F:(S)-2-(5-amino-1-(5-phospho-D-ribosyl)imidazole-4-carboxamido) succinate lyase (fumarate-forming) activity"/>
    <property type="evidence" value="ECO:0007669"/>
    <property type="project" value="TreeGrafter"/>
</dbReference>
<evidence type="ECO:0000313" key="15">
    <source>
        <dbReference type="EMBL" id="QDG49218.1"/>
    </source>
</evidence>
<evidence type="ECO:0000256" key="7">
    <source>
        <dbReference type="ARBA" id="ARBA00023239"/>
    </source>
</evidence>
<feature type="region of interest" description="Disordered" evidence="13">
    <location>
        <begin position="252"/>
        <end position="272"/>
    </location>
</feature>
<dbReference type="InterPro" id="IPR020557">
    <property type="entry name" value="Fumarate_lyase_CS"/>
</dbReference>
<dbReference type="FunFam" id="1.20.200.10:FF:000008">
    <property type="entry name" value="Adenylosuccinate lyase"/>
    <property type="match status" value="1"/>
</dbReference>
<dbReference type="InterPro" id="IPR022761">
    <property type="entry name" value="Fumarate_lyase_N"/>
</dbReference>
<proteinExistence type="inferred from homology"/>
<evidence type="ECO:0000256" key="4">
    <source>
        <dbReference type="ARBA" id="ARBA00012339"/>
    </source>
</evidence>
<dbReference type="InterPro" id="IPR004769">
    <property type="entry name" value="Pur_lyase"/>
</dbReference>
<keyword evidence="16" id="KW-1185">Reference proteome</keyword>
<dbReference type="GO" id="GO:0005829">
    <property type="term" value="C:cytosol"/>
    <property type="evidence" value="ECO:0007669"/>
    <property type="project" value="TreeGrafter"/>
</dbReference>
<dbReference type="EMBL" id="CP041186">
    <property type="protein sequence ID" value="QDG49218.1"/>
    <property type="molecule type" value="Genomic_DNA"/>
</dbReference>
<dbReference type="InterPro" id="IPR000362">
    <property type="entry name" value="Fumarate_lyase_fam"/>
</dbReference>
<feature type="domain" description="Adenylosuccinate lyase C-terminal" evidence="14">
    <location>
        <begin position="350"/>
        <end position="430"/>
    </location>
</feature>
<dbReference type="PANTHER" id="PTHR43172">
    <property type="entry name" value="ADENYLOSUCCINATE LYASE"/>
    <property type="match status" value="1"/>
</dbReference>
<dbReference type="Pfam" id="PF10397">
    <property type="entry name" value="ADSL_C"/>
    <property type="match status" value="1"/>
</dbReference>
<dbReference type="PANTHER" id="PTHR43172:SF1">
    <property type="entry name" value="ADENYLOSUCCINATE LYASE"/>
    <property type="match status" value="1"/>
</dbReference>
<evidence type="ECO:0000256" key="13">
    <source>
        <dbReference type="SAM" id="MobiDB-lite"/>
    </source>
</evidence>
<evidence type="ECO:0000256" key="5">
    <source>
        <dbReference type="ARBA" id="ARBA00017058"/>
    </source>
</evidence>
<dbReference type="PRINTS" id="PR00149">
    <property type="entry name" value="FUMRATELYASE"/>
</dbReference>
<keyword evidence="7 12" id="KW-0456">Lyase</keyword>
<dbReference type="GO" id="GO:0006189">
    <property type="term" value="P:'de novo' IMP biosynthetic process"/>
    <property type="evidence" value="ECO:0007669"/>
    <property type="project" value="UniProtKB-UniPathway"/>
</dbReference>
<dbReference type="PROSITE" id="PS00163">
    <property type="entry name" value="FUMARATE_LYASES"/>
    <property type="match status" value="1"/>
</dbReference>
<dbReference type="InterPro" id="IPR024083">
    <property type="entry name" value="Fumarase/histidase_N"/>
</dbReference>
<dbReference type="OrthoDB" id="9768878at2"/>
<dbReference type="GO" id="GO:0044208">
    <property type="term" value="P:'de novo' AMP biosynthetic process"/>
    <property type="evidence" value="ECO:0007669"/>
    <property type="project" value="UniProtKB-UniPathway"/>
</dbReference>
<evidence type="ECO:0000256" key="9">
    <source>
        <dbReference type="ARBA" id="ARBA00030717"/>
    </source>
</evidence>
<evidence type="ECO:0000256" key="12">
    <source>
        <dbReference type="RuleBase" id="RU361172"/>
    </source>
</evidence>
<comment type="catalytic activity">
    <reaction evidence="10">
        <text>N(6)-(1,2-dicarboxyethyl)-AMP = fumarate + AMP</text>
        <dbReference type="Rhea" id="RHEA:16853"/>
        <dbReference type="ChEBI" id="CHEBI:29806"/>
        <dbReference type="ChEBI" id="CHEBI:57567"/>
        <dbReference type="ChEBI" id="CHEBI:456215"/>
        <dbReference type="EC" id="4.3.2.2"/>
    </reaction>
    <physiologicalReaction direction="left-to-right" evidence="10">
        <dbReference type="Rhea" id="RHEA:16854"/>
    </physiologicalReaction>
</comment>
<dbReference type="Pfam" id="PF00206">
    <property type="entry name" value="Lyase_1"/>
    <property type="match status" value="1"/>
</dbReference>
<accession>A0A4Y6PLQ9</accession>
<dbReference type="PRINTS" id="PR00145">
    <property type="entry name" value="ARGSUCLYASE"/>
</dbReference>
<comment type="catalytic activity">
    <reaction evidence="8">
        <text>(2S)-2-[5-amino-1-(5-phospho-beta-D-ribosyl)imidazole-4-carboxamido]succinate = 5-amino-1-(5-phospho-beta-D-ribosyl)imidazole-4-carboxamide + fumarate</text>
        <dbReference type="Rhea" id="RHEA:23920"/>
        <dbReference type="ChEBI" id="CHEBI:29806"/>
        <dbReference type="ChEBI" id="CHEBI:58443"/>
        <dbReference type="ChEBI" id="CHEBI:58475"/>
        <dbReference type="EC" id="4.3.2.2"/>
    </reaction>
    <physiologicalReaction direction="left-to-right" evidence="8">
        <dbReference type="Rhea" id="RHEA:23921"/>
    </physiologicalReaction>
</comment>
<dbReference type="NCBIfam" id="TIGR00928">
    <property type="entry name" value="purB"/>
    <property type="match status" value="1"/>
</dbReference>
<dbReference type="InterPro" id="IPR019468">
    <property type="entry name" value="AdenyloSucc_lyase_C"/>
</dbReference>
<evidence type="ECO:0000256" key="6">
    <source>
        <dbReference type="ARBA" id="ARBA00022755"/>
    </source>
</evidence>
<evidence type="ECO:0000256" key="8">
    <source>
        <dbReference type="ARBA" id="ARBA00024477"/>
    </source>
</evidence>
<dbReference type="UniPathway" id="UPA00074">
    <property type="reaction ID" value="UER00132"/>
</dbReference>
<dbReference type="AlphaFoldDB" id="A0A4Y6PLQ9"/>
<evidence type="ECO:0000256" key="1">
    <source>
        <dbReference type="ARBA" id="ARBA00004706"/>
    </source>
</evidence>
<reference evidence="15 16" key="1">
    <citation type="submission" date="2019-06" db="EMBL/GenBank/DDBJ databases">
        <title>Persicimonas caeni gen. nov., sp. nov., a predatory bacterium isolated from solar saltern.</title>
        <authorList>
            <person name="Wang S."/>
        </authorList>
    </citation>
    <scope>NUCLEOTIDE SEQUENCE [LARGE SCALE GENOMIC DNA]</scope>
    <source>
        <strain evidence="15 16">YN101</strain>
    </source>
</reference>
<dbReference type="Proteomes" id="UP000315995">
    <property type="component" value="Chromosome"/>
</dbReference>
<evidence type="ECO:0000313" key="16">
    <source>
        <dbReference type="Proteomes" id="UP000315995"/>
    </source>
</evidence>
<evidence type="ECO:0000259" key="14">
    <source>
        <dbReference type="SMART" id="SM00998"/>
    </source>
</evidence>
<comment type="pathway">
    <text evidence="1 12">Purine metabolism; IMP biosynthesis via de novo pathway; 5-amino-1-(5-phospho-D-ribosyl)imidazole-4-carboxamide from 5-amino-1-(5-phospho-D-ribosyl)imidazole-4-carboxylate: step 2/2.</text>
</comment>
<dbReference type="InterPro" id="IPR008948">
    <property type="entry name" value="L-Aspartase-like"/>
</dbReference>
<evidence type="ECO:0000256" key="11">
    <source>
        <dbReference type="NCBIfam" id="TIGR00928"/>
    </source>
</evidence>
<evidence type="ECO:0000256" key="2">
    <source>
        <dbReference type="ARBA" id="ARBA00004734"/>
    </source>
</evidence>
<sequence>MIPRYTRPELAELWSETNKYNIWFDVELAAVEAWAEEGVVPEEAAAEIRDNAVVDVDRAKEIEKITRHDIAAFVQSLEEQVGEEYGRWIHFGLTSSDILDTTFAIQLRQAADILLADIDEMMEVIERRAMEHKHTPKIGRSHGIHAEPTTFGHTLAIWYDEMRRNRKRLENARETISYGKISGSVGTFTNVPPSVEAYVCDKLGLNAAPASSQIVQRDRHAEFFCALGLIASSLEKFAVEIRHMQRTELREAEEKFRKGQKGSSSMPHKRNPVLSENVTGLARTVRGYITPALENVALWHERDISHSSVERMIGPDATGVLDFALVRMTKVLDNLVVYPENMRANLDRTRGLPFSQRVLSMLIRKGLSRNEAYKRVQSVAMVAWEQEKDFEKLARADDDITEHLSDEELDQCFDLEHSLRHVDDIFARVFGQ</sequence>
<evidence type="ECO:0000256" key="10">
    <source>
        <dbReference type="ARBA" id="ARBA00049115"/>
    </source>
</evidence>
<organism evidence="15 16">
    <name type="scientific">Persicimonas caeni</name>
    <dbReference type="NCBI Taxonomy" id="2292766"/>
    <lineage>
        <taxon>Bacteria</taxon>
        <taxon>Deltaproteobacteria</taxon>
        <taxon>Bradymonadales</taxon>
        <taxon>Bradymonadaceae</taxon>
        <taxon>Persicimonas</taxon>
    </lineage>
</organism>
<dbReference type="Gene3D" id="1.10.40.30">
    <property type="entry name" value="Fumarase/aspartase (C-terminal domain)"/>
    <property type="match status" value="1"/>
</dbReference>
<comment type="pathway">
    <text evidence="2 12">Purine metabolism; AMP biosynthesis via de novo pathway; AMP from IMP: step 2/2.</text>
</comment>
<dbReference type="UniPathway" id="UPA00075">
    <property type="reaction ID" value="UER00336"/>
</dbReference>
<protein>
    <recommendedName>
        <fullName evidence="5 11">Adenylosuccinate lyase</fullName>
        <shortName evidence="12">ASL</shortName>
        <ecNumber evidence="4 11">4.3.2.2</ecNumber>
    </recommendedName>
    <alternativeName>
        <fullName evidence="9 12">Adenylosuccinase</fullName>
    </alternativeName>
</protein>
<dbReference type="SMART" id="SM00998">
    <property type="entry name" value="ADSL_C"/>
    <property type="match status" value="1"/>
</dbReference>